<evidence type="ECO:0000256" key="1">
    <source>
        <dbReference type="SAM" id="Coils"/>
    </source>
</evidence>
<accession>A0DDC3</accession>
<protein>
    <submittedName>
        <fullName evidence="2">Uncharacterized protein</fullName>
    </submittedName>
</protein>
<dbReference type="InParanoid" id="A0DDC3"/>
<sequence>MRGSITISTPNKTQQAFYLKENNINIESKVQSLLNENCILNQQLEKARFEIENYQQQNEQFQEIKKRVSKLEQLIDTQQTEIEKWKLKYQRAAAGETDIQKMEGQILNVIEENERLNQLIQTMNEQLAEQNNQITSLSNTILQQDIELKKSKKSVEKTNKQAIPWSAFQNDRKGAKQPEIHFIKGKQNDLEQNALSKKNEQNCKQCQQKCNQDVIQLQQQTTQLQNENQQLLVKINELETKLQSQNGEQTVNQGEVQNTLNINSLIIELQEQVQNQQQFVQEEMIKHQQCQQQMEMIKEQLKQFESFFKSLNTQVQNDQIKFNGQLYNQFQTGSENCLRILEQLKNK</sequence>
<dbReference type="KEGG" id="ptm:GSPATT00015899001"/>
<organism evidence="2 3">
    <name type="scientific">Paramecium tetraurelia</name>
    <dbReference type="NCBI Taxonomy" id="5888"/>
    <lineage>
        <taxon>Eukaryota</taxon>
        <taxon>Sar</taxon>
        <taxon>Alveolata</taxon>
        <taxon>Ciliophora</taxon>
        <taxon>Intramacronucleata</taxon>
        <taxon>Oligohymenophorea</taxon>
        <taxon>Peniculida</taxon>
        <taxon>Parameciidae</taxon>
        <taxon>Paramecium</taxon>
    </lineage>
</organism>
<dbReference type="Proteomes" id="UP000000600">
    <property type="component" value="Unassembled WGS sequence"/>
</dbReference>
<proteinExistence type="predicted"/>
<dbReference type="EMBL" id="CT868385">
    <property type="protein sequence ID" value="CAK81040.1"/>
    <property type="molecule type" value="Genomic_DNA"/>
</dbReference>
<dbReference type="OMA" id="QTGSENC"/>
<dbReference type="RefSeq" id="XP_001448437.1">
    <property type="nucleotide sequence ID" value="XM_001448400.1"/>
</dbReference>
<evidence type="ECO:0000313" key="2">
    <source>
        <dbReference type="EMBL" id="CAK81040.1"/>
    </source>
</evidence>
<dbReference type="GeneID" id="5034222"/>
<dbReference type="AlphaFoldDB" id="A0DDC3"/>
<keyword evidence="1" id="KW-0175">Coiled coil</keyword>
<feature type="coiled-coil region" evidence="1">
    <location>
        <begin position="44"/>
        <end position="140"/>
    </location>
</feature>
<feature type="coiled-coil region" evidence="1">
    <location>
        <begin position="207"/>
        <end position="248"/>
    </location>
</feature>
<gene>
    <name evidence="2" type="ORF">GSPATT00015899001</name>
</gene>
<dbReference type="OrthoDB" id="308402at2759"/>
<keyword evidence="3" id="KW-1185">Reference proteome</keyword>
<name>A0DDC3_PARTE</name>
<dbReference type="HOGENOM" id="CLU_685982_0_0_1"/>
<evidence type="ECO:0000313" key="3">
    <source>
        <dbReference type="Proteomes" id="UP000000600"/>
    </source>
</evidence>
<reference evidence="2 3" key="1">
    <citation type="journal article" date="2006" name="Nature">
        <title>Global trends of whole-genome duplications revealed by the ciliate Paramecium tetraurelia.</title>
        <authorList>
            <consortium name="Genoscope"/>
            <person name="Aury J.-M."/>
            <person name="Jaillon O."/>
            <person name="Duret L."/>
            <person name="Noel B."/>
            <person name="Jubin C."/>
            <person name="Porcel B.M."/>
            <person name="Segurens B."/>
            <person name="Daubin V."/>
            <person name="Anthouard V."/>
            <person name="Aiach N."/>
            <person name="Arnaiz O."/>
            <person name="Billaut A."/>
            <person name="Beisson J."/>
            <person name="Blanc I."/>
            <person name="Bouhouche K."/>
            <person name="Camara F."/>
            <person name="Duharcourt S."/>
            <person name="Guigo R."/>
            <person name="Gogendeau D."/>
            <person name="Katinka M."/>
            <person name="Keller A.-M."/>
            <person name="Kissmehl R."/>
            <person name="Klotz C."/>
            <person name="Koll F."/>
            <person name="Le Moue A."/>
            <person name="Lepere C."/>
            <person name="Malinsky S."/>
            <person name="Nowacki M."/>
            <person name="Nowak J.K."/>
            <person name="Plattner H."/>
            <person name="Poulain J."/>
            <person name="Ruiz F."/>
            <person name="Serrano V."/>
            <person name="Zagulski M."/>
            <person name="Dessen P."/>
            <person name="Betermier M."/>
            <person name="Weissenbach J."/>
            <person name="Scarpelli C."/>
            <person name="Schachter V."/>
            <person name="Sperling L."/>
            <person name="Meyer E."/>
            <person name="Cohen J."/>
            <person name="Wincker P."/>
        </authorList>
    </citation>
    <scope>NUCLEOTIDE SEQUENCE [LARGE SCALE GENOMIC DNA]</scope>
    <source>
        <strain evidence="2 3">Stock d4-2</strain>
    </source>
</reference>